<gene>
    <name evidence="2" type="ORF">SAMN04488554_1481</name>
</gene>
<dbReference type="RefSeq" id="WP_089772330.1">
    <property type="nucleotide sequence ID" value="NZ_FNTX01000001.1"/>
</dbReference>
<organism evidence="2 3">
    <name type="scientific">Ruania alba</name>
    <dbReference type="NCBI Taxonomy" id="648782"/>
    <lineage>
        <taxon>Bacteria</taxon>
        <taxon>Bacillati</taxon>
        <taxon>Actinomycetota</taxon>
        <taxon>Actinomycetes</taxon>
        <taxon>Micrococcales</taxon>
        <taxon>Ruaniaceae</taxon>
        <taxon>Ruania</taxon>
    </lineage>
</organism>
<reference evidence="3" key="1">
    <citation type="submission" date="2016-10" db="EMBL/GenBank/DDBJ databases">
        <authorList>
            <person name="Varghese N."/>
            <person name="Submissions S."/>
        </authorList>
    </citation>
    <scope>NUCLEOTIDE SEQUENCE [LARGE SCALE GENOMIC DNA]</scope>
    <source>
        <strain evidence="3">DSM 21368</strain>
    </source>
</reference>
<dbReference type="OrthoDB" id="9800643at2"/>
<sequence>MPLVARLRAAGCVFAEDEAALLVATAAGERLERLVRRRIGGEPLETVLGWVEFGGLRLSMAPGVFVPRARTMYLVEVAAALAPRGGQVADVCCGIGAVAALLRVRRPDVGLRAADIDPRATRCAQRNLDSVPVYTGDLLEPLPAADRGRLDVVVANTPYVPTDELAMMPREARDHEPAFALDGGADGLAVQRRLAAAAHSWVVPGGTVLTEIAGAQEAPARAVFEAAGWAVRLRPSEQWGSTVVVATRD</sequence>
<keyword evidence="2" id="KW-0489">Methyltransferase</keyword>
<dbReference type="AlphaFoldDB" id="A0A1H5FYR3"/>
<dbReference type="InterPro" id="IPR029063">
    <property type="entry name" value="SAM-dependent_MTases_sf"/>
</dbReference>
<dbReference type="NCBIfam" id="TIGR03704">
    <property type="entry name" value="PrmC_rel_meth"/>
    <property type="match status" value="1"/>
</dbReference>
<keyword evidence="3" id="KW-1185">Reference proteome</keyword>
<dbReference type="Pfam" id="PF05175">
    <property type="entry name" value="MTS"/>
    <property type="match status" value="1"/>
</dbReference>
<dbReference type="GO" id="GO:0008168">
    <property type="term" value="F:methyltransferase activity"/>
    <property type="evidence" value="ECO:0007669"/>
    <property type="project" value="UniProtKB-KW"/>
</dbReference>
<name>A0A1H5FYR3_9MICO</name>
<accession>A0A1H5FYR3</accession>
<dbReference type="EMBL" id="FNTX01000001">
    <property type="protein sequence ID" value="SEE08304.1"/>
    <property type="molecule type" value="Genomic_DNA"/>
</dbReference>
<dbReference type="InterPro" id="IPR022446">
    <property type="entry name" value="MeTrfrase_put"/>
</dbReference>
<evidence type="ECO:0000313" key="3">
    <source>
        <dbReference type="Proteomes" id="UP000199220"/>
    </source>
</evidence>
<dbReference type="Gene3D" id="3.40.50.150">
    <property type="entry name" value="Vaccinia Virus protein VP39"/>
    <property type="match status" value="1"/>
</dbReference>
<dbReference type="PANTHER" id="PTHR18895">
    <property type="entry name" value="HEMK METHYLTRANSFERASE"/>
    <property type="match status" value="1"/>
</dbReference>
<dbReference type="SUPFAM" id="SSF53335">
    <property type="entry name" value="S-adenosyl-L-methionine-dependent methyltransferases"/>
    <property type="match status" value="1"/>
</dbReference>
<dbReference type="GO" id="GO:0032259">
    <property type="term" value="P:methylation"/>
    <property type="evidence" value="ECO:0007669"/>
    <property type="project" value="UniProtKB-KW"/>
</dbReference>
<dbReference type="Proteomes" id="UP000199220">
    <property type="component" value="Unassembled WGS sequence"/>
</dbReference>
<dbReference type="PANTHER" id="PTHR18895:SF74">
    <property type="entry name" value="MTRF1L RELEASE FACTOR GLUTAMINE METHYLTRANSFERASE"/>
    <property type="match status" value="1"/>
</dbReference>
<protein>
    <submittedName>
        <fullName evidence="2">Release factor glutamine methyltransferase</fullName>
    </submittedName>
</protein>
<proteinExistence type="predicted"/>
<evidence type="ECO:0000259" key="1">
    <source>
        <dbReference type="Pfam" id="PF05175"/>
    </source>
</evidence>
<dbReference type="InterPro" id="IPR050320">
    <property type="entry name" value="N5-glutamine_MTase"/>
</dbReference>
<dbReference type="STRING" id="648782.SAMN04488554_1481"/>
<dbReference type="CDD" id="cd02440">
    <property type="entry name" value="AdoMet_MTases"/>
    <property type="match status" value="1"/>
</dbReference>
<feature type="domain" description="Methyltransferase small" evidence="1">
    <location>
        <begin position="80"/>
        <end position="160"/>
    </location>
</feature>
<dbReference type="InterPro" id="IPR007848">
    <property type="entry name" value="Small_mtfrase_dom"/>
</dbReference>
<evidence type="ECO:0000313" key="2">
    <source>
        <dbReference type="EMBL" id="SEE08304.1"/>
    </source>
</evidence>
<keyword evidence="2" id="KW-0808">Transferase</keyword>